<dbReference type="EMBL" id="JACCBJ010000001">
    <property type="protein sequence ID" value="NYD73528.1"/>
    <property type="molecule type" value="Genomic_DNA"/>
</dbReference>
<proteinExistence type="predicted"/>
<keyword evidence="2" id="KW-0812">Transmembrane</keyword>
<dbReference type="AlphaFoldDB" id="A0A852SWL7"/>
<sequence length="408" mass="43072">MSDDRQSRPLPQDVPPQAESEPPTAPRAPRRGRFWVVATATLLLISGATAGAGWGWRALAAEAESQAHRELVAASTSLGDVTDRRGAAIDKARATLQSLSGFSAQPRPDYLPEATATALSDAQATLTKTSKGLTYTPFDAPDVPAGSPDLMPWNVSADVQHTLELAKQERATQRTRAAELKALTSAQKALTASALAVSGGLAAHGEQVLTADTSATYESKVALRHAIDDAKADGSGAAVVDGTRLLRVISAIDGVNAAQAAGEAAKQDPAYPVRAQMEAYARSIAHGVTLDVEWHEKVSGLGEGWYSGTTLYHEDDGGWATIDLNFSLQEGWADGDVNAKALITHEVGHAQVVRPECKTLFDGPTFHRDDEMWATAWAIAMGFDVPGSGIEAYGRPSDQQIAVAGQCR</sequence>
<keyword evidence="4" id="KW-1185">Reference proteome</keyword>
<keyword evidence="2" id="KW-1133">Transmembrane helix</keyword>
<protein>
    <submittedName>
        <fullName evidence="3">Uncharacterized protein</fullName>
    </submittedName>
</protein>
<evidence type="ECO:0000313" key="4">
    <source>
        <dbReference type="Proteomes" id="UP000589620"/>
    </source>
</evidence>
<comment type="caution">
    <text evidence="3">The sequence shown here is derived from an EMBL/GenBank/DDBJ whole genome shotgun (WGS) entry which is preliminary data.</text>
</comment>
<evidence type="ECO:0000313" key="3">
    <source>
        <dbReference type="EMBL" id="NYD73528.1"/>
    </source>
</evidence>
<evidence type="ECO:0000256" key="1">
    <source>
        <dbReference type="SAM" id="MobiDB-lite"/>
    </source>
</evidence>
<gene>
    <name evidence="3" type="ORF">BJ963_001047</name>
</gene>
<feature type="transmembrane region" description="Helical" evidence="2">
    <location>
        <begin position="34"/>
        <end position="56"/>
    </location>
</feature>
<name>A0A852SWL7_9MICO</name>
<organism evidence="3 4">
    <name type="scientific">Leifsonia soli</name>
    <dbReference type="NCBI Taxonomy" id="582665"/>
    <lineage>
        <taxon>Bacteria</taxon>
        <taxon>Bacillati</taxon>
        <taxon>Actinomycetota</taxon>
        <taxon>Actinomycetes</taxon>
        <taxon>Micrococcales</taxon>
        <taxon>Microbacteriaceae</taxon>
        <taxon>Leifsonia</taxon>
    </lineage>
</organism>
<feature type="region of interest" description="Disordered" evidence="1">
    <location>
        <begin position="1"/>
        <end position="31"/>
    </location>
</feature>
<dbReference type="RefSeq" id="WP_179455110.1">
    <property type="nucleotide sequence ID" value="NZ_BAAAPX010000001.1"/>
</dbReference>
<evidence type="ECO:0000256" key="2">
    <source>
        <dbReference type="SAM" id="Phobius"/>
    </source>
</evidence>
<dbReference type="Proteomes" id="UP000589620">
    <property type="component" value="Unassembled WGS sequence"/>
</dbReference>
<keyword evidence="2" id="KW-0472">Membrane</keyword>
<reference evidence="3 4" key="1">
    <citation type="submission" date="2020-07" db="EMBL/GenBank/DDBJ databases">
        <title>Sequencing the genomes of 1000 actinobacteria strains.</title>
        <authorList>
            <person name="Klenk H.-P."/>
        </authorList>
    </citation>
    <scope>NUCLEOTIDE SEQUENCE [LARGE SCALE GENOMIC DNA]</scope>
    <source>
        <strain evidence="3 4">DSM 23871</strain>
    </source>
</reference>
<accession>A0A852SWL7</accession>